<dbReference type="VEuPathDB" id="MicrosporidiaDB:NAPIS_ORF00618"/>
<dbReference type="GO" id="GO:0003676">
    <property type="term" value="F:nucleic acid binding"/>
    <property type="evidence" value="ECO:0007669"/>
    <property type="project" value="InterPro"/>
</dbReference>
<name>T0MFF6_9MICR</name>
<dbReference type="InterPro" id="IPR036397">
    <property type="entry name" value="RNaseH_sf"/>
</dbReference>
<gene>
    <name evidence="1" type="ORF">NAPIS_ORF00618</name>
</gene>
<sequence length="1072" mass="126559">KTYNNNKIFNNKQKSICSRGSILEEFFSSGRLPAANATKAKSVRAYKTQKKFVEVFHRNMQKASPLKIFDYLKDLEEGILLQGNGIYMVNDNNALYEKVGSKAINHNEKRTKLLLYMTGLMKTIFAKPQKMLNFNEYSACEITNIKVKEKIEIGKDEFIVEFYVLKRLPVAVIIGLSFLEGNYCNKTFNHEIFNQKLNEILNNSSTISNDELNKILKFYTSVNNNFKRLPSTCKILPTKKRLKKLLKEDIIEKSNSNFTNPTFFKRRKIAILKFKWEAANILKYTTTFMLLRNQYQYKRVSFGIKLRPKICQWYISEILYDIYNCFVYIDGTECTKFNPIKHINIVIYTKSKEEHINELDVLGYKIDKEGIYHKTKKVRTKKDKIYSESIHKNERRYILSPIAQKIVLECDALDIGLGLVLRTHYSIETMLRFIRISVIDCSIIKEQHPELLDGNSDTLSRCLQIELKKEDNYKRLILKNCLTCYKSKATMRILKDIHKVLDHRGVTTIAKIHNLKNNKEYHIVAKENGERISMDIYGPFETSDFKNGDVNEKEYILSITDVYSRIAISDNGKQFDNIDIRNYYNSKDIKQILVPEYTLSSNKKEVEDTLNKTTTEPYSNLHKQYFLGNNTKNTLYKYQHSLQKIIKVGKRRYWVMLEFDNGWTHVRNIRLIMRCSMISYPRRDYPYIKILSTNKLNFIYSYILNTGHSHGNSKRKILNKHYAESDYIELEKHIPGTECELISMGSKEKNFQHSEIEQNGVGYTKIIIATPLKIDEYVNEITTKNMIIKAFNEEKGQNIIDEVEKYKLNKNDKRSNKDIKNDKHKKCAGFDIRVFNMNNIHKTKDKKEYIANGIENVENNNDNIKPYHILSKTYDNEREKKKIFRNKIKFKLLKKYFKVKTKNEILKTQSGKMDYQIPPVIKRNKIFELNHYNKNDFYQKIVELTNGLNNVRQYVSRETKEFVKKHNIQHNSINKAISFVLSISKAKYSMYKEVGNRSRTHIKNLKTLDGYIKILRIMIRRTDVKDQHIKSFLDLYFKYGSLLLKHVILILCFYSRLYNQIFKIYFDDIVSF</sequence>
<keyword evidence="2" id="KW-1185">Reference proteome</keyword>
<dbReference type="AlphaFoldDB" id="T0MFF6"/>
<dbReference type="InterPro" id="IPR012337">
    <property type="entry name" value="RNaseH-like_sf"/>
</dbReference>
<evidence type="ECO:0000313" key="1">
    <source>
        <dbReference type="EMBL" id="EQB61806.1"/>
    </source>
</evidence>
<proteinExistence type="predicted"/>
<accession>T0MFF6</accession>
<protein>
    <submittedName>
        <fullName evidence="1">Pol polyprotein</fullName>
    </submittedName>
</protein>
<dbReference type="SUPFAM" id="SSF56672">
    <property type="entry name" value="DNA/RNA polymerases"/>
    <property type="match status" value="1"/>
</dbReference>
<evidence type="ECO:0000313" key="2">
    <source>
        <dbReference type="Proteomes" id="UP000053780"/>
    </source>
</evidence>
<reference evidence="1 2" key="1">
    <citation type="journal article" date="2013" name="BMC Genomics">
        <title>Genome sequencing and comparative genomics of honey bee microsporidia, Nosema apis reveal novel insights into host-parasite interactions.</title>
        <authorList>
            <person name="Chen Yp."/>
            <person name="Pettis J.S."/>
            <person name="Zhao Y."/>
            <person name="Liu X."/>
            <person name="Tallon L.J."/>
            <person name="Sadzewicz L.D."/>
            <person name="Li R."/>
            <person name="Zheng H."/>
            <person name="Huang S."/>
            <person name="Zhang X."/>
            <person name="Hamilton M.C."/>
            <person name="Pernal S.F."/>
            <person name="Melathopoulos A.P."/>
            <person name="Yan X."/>
            <person name="Evans J.D."/>
        </authorList>
    </citation>
    <scope>NUCLEOTIDE SEQUENCE [LARGE SCALE GENOMIC DNA]</scope>
    <source>
        <strain evidence="1 2">BRL 01</strain>
    </source>
</reference>
<dbReference type="InterPro" id="IPR043128">
    <property type="entry name" value="Rev_trsase/Diguanyl_cyclase"/>
</dbReference>
<dbReference type="Gene3D" id="3.30.70.270">
    <property type="match status" value="1"/>
</dbReference>
<organism evidence="1 2">
    <name type="scientific">Vairimorpha apis BRL 01</name>
    <dbReference type="NCBI Taxonomy" id="1037528"/>
    <lineage>
        <taxon>Eukaryota</taxon>
        <taxon>Fungi</taxon>
        <taxon>Fungi incertae sedis</taxon>
        <taxon>Microsporidia</taxon>
        <taxon>Nosematidae</taxon>
        <taxon>Vairimorpha</taxon>
    </lineage>
</organism>
<feature type="non-terminal residue" evidence="1">
    <location>
        <position position="1"/>
    </location>
</feature>
<dbReference type="HOGENOM" id="CLU_287528_0_0_1"/>
<dbReference type="Proteomes" id="UP000053780">
    <property type="component" value="Unassembled WGS sequence"/>
</dbReference>
<dbReference type="SUPFAM" id="SSF53098">
    <property type="entry name" value="Ribonuclease H-like"/>
    <property type="match status" value="1"/>
</dbReference>
<dbReference type="Gene3D" id="3.30.420.10">
    <property type="entry name" value="Ribonuclease H-like superfamily/Ribonuclease H"/>
    <property type="match status" value="1"/>
</dbReference>
<dbReference type="EMBL" id="KE647086">
    <property type="protein sequence ID" value="EQB61806.1"/>
    <property type="molecule type" value="Genomic_DNA"/>
</dbReference>
<dbReference type="InterPro" id="IPR043502">
    <property type="entry name" value="DNA/RNA_pol_sf"/>
</dbReference>